<dbReference type="PRINTS" id="PR00380">
    <property type="entry name" value="KINESINHEAVY"/>
</dbReference>
<evidence type="ECO:0000256" key="5">
    <source>
        <dbReference type="ARBA" id="ARBA00023054"/>
    </source>
</evidence>
<keyword evidence="7" id="KW-0493">Microtubule</keyword>
<dbReference type="Gene3D" id="3.40.850.10">
    <property type="entry name" value="Kinesin motor domain"/>
    <property type="match status" value="1"/>
</dbReference>
<gene>
    <name evidence="11" type="ORF">JKP88DRAFT_258654</name>
</gene>
<evidence type="ECO:0000313" key="12">
    <source>
        <dbReference type="Proteomes" id="UP000664859"/>
    </source>
</evidence>
<comment type="caution">
    <text evidence="11">The sequence shown here is derived from an EMBL/GenBank/DDBJ whole genome shotgun (WGS) entry which is preliminary data.</text>
</comment>
<dbReference type="GO" id="GO:0005875">
    <property type="term" value="C:microtubule associated complex"/>
    <property type="evidence" value="ECO:0007669"/>
    <property type="project" value="TreeGrafter"/>
</dbReference>
<dbReference type="OrthoDB" id="3176171at2759"/>
<name>A0A835YWQ8_9STRA</name>
<dbReference type="PROSITE" id="PS50067">
    <property type="entry name" value="KINESIN_MOTOR_2"/>
    <property type="match status" value="1"/>
</dbReference>
<keyword evidence="5 8" id="KW-0175">Coiled coil</keyword>
<dbReference type="GO" id="GO:0005737">
    <property type="term" value="C:cytoplasm"/>
    <property type="evidence" value="ECO:0007669"/>
    <property type="project" value="UniProtKB-SubCell"/>
</dbReference>
<keyword evidence="4 6" id="KW-0067">ATP-binding</keyword>
<evidence type="ECO:0000256" key="1">
    <source>
        <dbReference type="ARBA" id="ARBA00004496"/>
    </source>
</evidence>
<feature type="compositionally biased region" description="Gly residues" evidence="9">
    <location>
        <begin position="705"/>
        <end position="721"/>
    </location>
</feature>
<comment type="subcellular location">
    <subcellularLocation>
        <location evidence="1">Cytoplasm</location>
    </subcellularLocation>
</comment>
<dbReference type="InterPro" id="IPR001752">
    <property type="entry name" value="Kinesin_motor_dom"/>
</dbReference>
<dbReference type="PROSITE" id="PS00411">
    <property type="entry name" value="KINESIN_MOTOR_1"/>
    <property type="match status" value="1"/>
</dbReference>
<dbReference type="Pfam" id="PF00225">
    <property type="entry name" value="Kinesin"/>
    <property type="match status" value="1"/>
</dbReference>
<dbReference type="GO" id="GO:0008017">
    <property type="term" value="F:microtubule binding"/>
    <property type="evidence" value="ECO:0007669"/>
    <property type="project" value="InterPro"/>
</dbReference>
<dbReference type="EMBL" id="JAFCMP010000519">
    <property type="protein sequence ID" value="KAG5178023.1"/>
    <property type="molecule type" value="Genomic_DNA"/>
</dbReference>
<keyword evidence="12" id="KW-1185">Reference proteome</keyword>
<evidence type="ECO:0000313" key="11">
    <source>
        <dbReference type="EMBL" id="KAG5178023.1"/>
    </source>
</evidence>
<evidence type="ECO:0000256" key="7">
    <source>
        <dbReference type="RuleBase" id="RU000394"/>
    </source>
</evidence>
<accession>A0A835YWQ8</accession>
<dbReference type="FunFam" id="3.40.850.10:FF:000082">
    <property type="entry name" value="OSM3-like kinesin"/>
    <property type="match status" value="1"/>
</dbReference>
<evidence type="ECO:0000256" key="8">
    <source>
        <dbReference type="SAM" id="Coils"/>
    </source>
</evidence>
<feature type="coiled-coil region" evidence="8">
    <location>
        <begin position="607"/>
        <end position="676"/>
    </location>
</feature>
<dbReference type="AlphaFoldDB" id="A0A835YWQ8"/>
<keyword evidence="2" id="KW-0963">Cytoplasm</keyword>
<feature type="coiled-coil region" evidence="8">
    <location>
        <begin position="513"/>
        <end position="571"/>
    </location>
</feature>
<reference evidence="11" key="1">
    <citation type="submission" date="2021-02" db="EMBL/GenBank/DDBJ databases">
        <title>First Annotated Genome of the Yellow-green Alga Tribonema minus.</title>
        <authorList>
            <person name="Mahan K.M."/>
        </authorList>
    </citation>
    <scope>NUCLEOTIDE SEQUENCE</scope>
    <source>
        <strain evidence="11">UTEX B ZZ1240</strain>
    </source>
</reference>
<sequence length="789" mass="84398">MSGEASNVRVAVRCRPMSAKEEAMGCKPCVSLHGATVTITPPSDSSEDRAKEAKSFTYDHAFGDESTQAGVYEALGQPIVGQALQGYNVTIFAYGQTGSGKSHTMMGGSGDSAGIIPLLNKRLFEAVGATTSAETKFMLTVSYLEVYNEVIHDLLNPVKEKMLRIREHPDLGIYVEGLCELVVHTADDVLKLIEQGGAVRRVAATNMNERSSRSHSCFSVKLAQKTTQDVGGGIARETVLNSKLNLVDLAGSERAKKTGASGDTLREGASINKSLMCLGNVITALSEGKKRGHIPYRDSTLTRLLQESLGGNARTLMIAAVSPADYNCDETLSTLRYAHRAKSIENSVTKNEDVNEKMIRELKMEIEKLRAQLMGGLGGSSGGSGGGDDAELLSRLQSLQSAQQQTWEEKERLSKQLEAERANNVTAAIGQAVDDVKHSKLETMKAIKRLQKTKEGVAKRQKALRTQYDRLKDALQASMDRYQAAQAQYDQLADGDAARAPLEGELAGLLDAIESQRADLLACRADVDKAKKEAKRVEEKLAEERAELVASNGLLEQNARLRAAIAAEEREKFAGEKDAYLREALAAERINIAQQAAVIERSIDEVREAAQLREAELSFELKEARRECEERAARQAALQAEIEDLTNQVAESEVALEAAQSEAAEARDAAATAAATAAAAAASAAAEAAAAATTTSAGAAVRGSGDSGGSSGGGGGSGGGGCDEESYRVFKGLMVVFEDERRGWEARHESDVGLLRSALGDVLHLQARCAALEAQLQRAILWEADARLA</sequence>
<dbReference type="GO" id="GO:0005524">
    <property type="term" value="F:ATP binding"/>
    <property type="evidence" value="ECO:0007669"/>
    <property type="project" value="UniProtKB-UniRule"/>
</dbReference>
<comment type="similarity">
    <text evidence="6 7">Belongs to the TRAFAC class myosin-kinesin ATPase superfamily. Kinesin family.</text>
</comment>
<evidence type="ECO:0000256" key="6">
    <source>
        <dbReference type="PROSITE-ProRule" id="PRU00283"/>
    </source>
</evidence>
<dbReference type="PANTHER" id="PTHR47969">
    <property type="entry name" value="CHROMOSOME-ASSOCIATED KINESIN KIF4A-RELATED"/>
    <property type="match status" value="1"/>
</dbReference>
<organism evidence="11 12">
    <name type="scientific">Tribonema minus</name>
    <dbReference type="NCBI Taxonomy" id="303371"/>
    <lineage>
        <taxon>Eukaryota</taxon>
        <taxon>Sar</taxon>
        <taxon>Stramenopiles</taxon>
        <taxon>Ochrophyta</taxon>
        <taxon>PX clade</taxon>
        <taxon>Xanthophyceae</taxon>
        <taxon>Tribonematales</taxon>
        <taxon>Tribonemataceae</taxon>
        <taxon>Tribonema</taxon>
    </lineage>
</organism>
<keyword evidence="3 6" id="KW-0547">Nucleotide-binding</keyword>
<evidence type="ECO:0000256" key="3">
    <source>
        <dbReference type="ARBA" id="ARBA00022741"/>
    </source>
</evidence>
<evidence type="ECO:0000256" key="4">
    <source>
        <dbReference type="ARBA" id="ARBA00022840"/>
    </source>
</evidence>
<feature type="region of interest" description="Disordered" evidence="9">
    <location>
        <begin position="698"/>
        <end position="721"/>
    </location>
</feature>
<dbReference type="SMART" id="SM00129">
    <property type="entry name" value="KISc"/>
    <property type="match status" value="1"/>
</dbReference>
<evidence type="ECO:0000256" key="2">
    <source>
        <dbReference type="ARBA" id="ARBA00022490"/>
    </source>
</evidence>
<evidence type="ECO:0000256" key="9">
    <source>
        <dbReference type="SAM" id="MobiDB-lite"/>
    </source>
</evidence>
<dbReference type="CDD" id="cd00106">
    <property type="entry name" value="KISc"/>
    <property type="match status" value="1"/>
</dbReference>
<dbReference type="InterPro" id="IPR027640">
    <property type="entry name" value="Kinesin-like_fam"/>
</dbReference>
<evidence type="ECO:0000259" key="10">
    <source>
        <dbReference type="PROSITE" id="PS50067"/>
    </source>
</evidence>
<dbReference type="GO" id="GO:0003777">
    <property type="term" value="F:microtubule motor activity"/>
    <property type="evidence" value="ECO:0007669"/>
    <property type="project" value="InterPro"/>
</dbReference>
<keyword evidence="11" id="KW-0378">Hydrolase</keyword>
<dbReference type="GO" id="GO:0016787">
    <property type="term" value="F:hydrolase activity"/>
    <property type="evidence" value="ECO:0007669"/>
    <property type="project" value="UniProtKB-KW"/>
</dbReference>
<dbReference type="SUPFAM" id="SSF52540">
    <property type="entry name" value="P-loop containing nucleoside triphosphate hydrolases"/>
    <property type="match status" value="1"/>
</dbReference>
<dbReference type="PANTHER" id="PTHR47969:SF15">
    <property type="entry name" value="CHROMOSOME-ASSOCIATED KINESIN KIF4A-RELATED"/>
    <property type="match status" value="1"/>
</dbReference>
<proteinExistence type="inferred from homology"/>
<keyword evidence="6 7" id="KW-0505">Motor protein</keyword>
<dbReference type="Proteomes" id="UP000664859">
    <property type="component" value="Unassembled WGS sequence"/>
</dbReference>
<dbReference type="GO" id="GO:0007052">
    <property type="term" value="P:mitotic spindle organization"/>
    <property type="evidence" value="ECO:0007669"/>
    <property type="project" value="TreeGrafter"/>
</dbReference>
<dbReference type="InterPro" id="IPR027417">
    <property type="entry name" value="P-loop_NTPase"/>
</dbReference>
<protein>
    <recommendedName>
        <fullName evidence="7">Kinesin-like protein</fullName>
    </recommendedName>
</protein>
<dbReference type="InterPro" id="IPR036961">
    <property type="entry name" value="Kinesin_motor_dom_sf"/>
</dbReference>
<dbReference type="InterPro" id="IPR019821">
    <property type="entry name" value="Kinesin_motor_CS"/>
</dbReference>
<feature type="binding site" evidence="6">
    <location>
        <begin position="95"/>
        <end position="102"/>
    </location>
    <ligand>
        <name>ATP</name>
        <dbReference type="ChEBI" id="CHEBI:30616"/>
    </ligand>
</feature>
<dbReference type="GO" id="GO:0007018">
    <property type="term" value="P:microtubule-based movement"/>
    <property type="evidence" value="ECO:0007669"/>
    <property type="project" value="InterPro"/>
</dbReference>
<feature type="domain" description="Kinesin motor" evidence="10">
    <location>
        <begin position="7"/>
        <end position="344"/>
    </location>
</feature>
<dbReference type="GO" id="GO:0051231">
    <property type="term" value="P:spindle elongation"/>
    <property type="evidence" value="ECO:0007669"/>
    <property type="project" value="TreeGrafter"/>
</dbReference>
<dbReference type="GO" id="GO:0005874">
    <property type="term" value="C:microtubule"/>
    <property type="evidence" value="ECO:0007669"/>
    <property type="project" value="UniProtKB-KW"/>
</dbReference>